<reference evidence="1" key="1">
    <citation type="submission" date="2014-12" db="EMBL/GenBank/DDBJ databases">
        <authorList>
            <person name="Huang H.-H."/>
            <person name="Chen S.-C."/>
            <person name="Lai M.-C."/>
        </authorList>
    </citation>
    <scope>NUCLEOTIDE SEQUENCE</scope>
    <source>
        <strain evidence="1">K1F9705b</strain>
    </source>
</reference>
<protein>
    <submittedName>
        <fullName evidence="1">Uncharacterized protein</fullName>
    </submittedName>
</protein>
<keyword evidence="2" id="KW-1185">Reference proteome</keyword>
<gene>
    <name evidence="1" type="ORF">RJ53_09785</name>
</gene>
<dbReference type="InterPro" id="IPR013783">
    <property type="entry name" value="Ig-like_fold"/>
</dbReference>
<dbReference type="Proteomes" id="UP000730161">
    <property type="component" value="Unassembled WGS sequence"/>
</dbReference>
<dbReference type="SUPFAM" id="SSF117074">
    <property type="entry name" value="Hypothetical protein PA1324"/>
    <property type="match status" value="1"/>
</dbReference>
<organism evidence="1 2">
    <name type="scientific">Methanocalculus chunghsingensis</name>
    <dbReference type="NCBI Taxonomy" id="156457"/>
    <lineage>
        <taxon>Archaea</taxon>
        <taxon>Methanobacteriati</taxon>
        <taxon>Methanobacteriota</taxon>
        <taxon>Stenosarchaea group</taxon>
        <taxon>Methanomicrobia</taxon>
        <taxon>Methanomicrobiales</taxon>
        <taxon>Methanocalculaceae</taxon>
        <taxon>Methanocalculus</taxon>
    </lineage>
</organism>
<evidence type="ECO:0000313" key="2">
    <source>
        <dbReference type="Proteomes" id="UP000730161"/>
    </source>
</evidence>
<dbReference type="AlphaFoldDB" id="A0A8J7W7E2"/>
<sequence length="253" mass="28525">MFVDSGYSQITNDKGYYRFDDLPEGHYRVTEEGQKYWTLLTGAEGANEVTIPWYCPCGNGCPKFISLQNRPKLFRGDETAWAAQEDPGEYRFVDRGNWATYVTYDVGEGPQEYPLFAGQTHLAGYLNVYDDNGKLYVTYQALGTNEDPDTIGDYTVKWTGLKEYHLHVANTADDIPRTPGRGRNAVPGNPIPGQFMNKDSFNPATASSGEIVVDISELNDSIVIAAHAVMEWEGYYTEVFDYAIDLGWQFAWR</sequence>
<dbReference type="Gene3D" id="2.60.40.10">
    <property type="entry name" value="Immunoglobulins"/>
    <property type="match status" value="1"/>
</dbReference>
<comment type="caution">
    <text evidence="1">The sequence shown here is derived from an EMBL/GenBank/DDBJ whole genome shotgun (WGS) entry which is preliminary data.</text>
</comment>
<dbReference type="EMBL" id="JWHL01000019">
    <property type="protein sequence ID" value="MBR1369749.1"/>
    <property type="molecule type" value="Genomic_DNA"/>
</dbReference>
<proteinExistence type="predicted"/>
<name>A0A8J7W7E2_9EURY</name>
<evidence type="ECO:0000313" key="1">
    <source>
        <dbReference type="EMBL" id="MBR1369749.1"/>
    </source>
</evidence>
<accession>A0A8J7W7E2</accession>